<dbReference type="PANTHER" id="PTHR20987:SF0">
    <property type="entry name" value="CHITIN-BINDING TYPE-2 DOMAIN-CONTAINING PROTEIN-RELATED"/>
    <property type="match status" value="1"/>
</dbReference>
<dbReference type="PANTHER" id="PTHR20987">
    <property type="entry name" value="CHITIN-BINDING TYPE-2 DOMAIN-CONTAINING PROTEIN-RELATED"/>
    <property type="match status" value="1"/>
</dbReference>
<feature type="chain" id="PRO_5012340644" evidence="1">
    <location>
        <begin position="21"/>
        <end position="98"/>
    </location>
</feature>
<dbReference type="EMBL" id="GFDG01000619">
    <property type="protein sequence ID" value="JAV18180.1"/>
    <property type="molecule type" value="Transcribed_RNA"/>
</dbReference>
<proteinExistence type="predicted"/>
<evidence type="ECO:0000256" key="1">
    <source>
        <dbReference type="SAM" id="SignalP"/>
    </source>
</evidence>
<name>A0A1L8EHG6_HAEIR</name>
<sequence>MKAAALFFIVLFAICALTQASIPPQFSGQPGCKTEEELQVGVYRHFKKKVAYWECTQLGVPATLRFCPNDKGFLESAKACVPWVEWYWTPTVAPPSSP</sequence>
<dbReference type="AlphaFoldDB" id="A0A1L8EHG6"/>
<protein>
    <submittedName>
        <fullName evidence="2">Putative secreted protein</fullName>
    </submittedName>
</protein>
<accession>A0A1L8EHG6</accession>
<keyword evidence="1" id="KW-0732">Signal</keyword>
<evidence type="ECO:0000313" key="2">
    <source>
        <dbReference type="EMBL" id="JAV18180.1"/>
    </source>
</evidence>
<feature type="signal peptide" evidence="1">
    <location>
        <begin position="1"/>
        <end position="20"/>
    </location>
</feature>
<organism evidence="2">
    <name type="scientific">Haematobia irritans</name>
    <name type="common">Horn fly</name>
    <name type="synonym">Conops irritans</name>
    <dbReference type="NCBI Taxonomy" id="7368"/>
    <lineage>
        <taxon>Eukaryota</taxon>
        <taxon>Metazoa</taxon>
        <taxon>Ecdysozoa</taxon>
        <taxon>Arthropoda</taxon>
        <taxon>Hexapoda</taxon>
        <taxon>Insecta</taxon>
        <taxon>Pterygota</taxon>
        <taxon>Neoptera</taxon>
        <taxon>Endopterygota</taxon>
        <taxon>Diptera</taxon>
        <taxon>Brachycera</taxon>
        <taxon>Muscomorpha</taxon>
        <taxon>Muscoidea</taxon>
        <taxon>Muscidae</taxon>
        <taxon>Haematobia</taxon>
    </lineage>
</organism>
<reference evidence="2" key="1">
    <citation type="submission" date="2017-01" db="EMBL/GenBank/DDBJ databases">
        <title>An insight into the sialome and mialome of the horn fly, Haematobia irritans.</title>
        <authorList>
            <person name="Breijo M."/>
            <person name="Boiani M."/>
            <person name="Ures X."/>
            <person name="Rocha S."/>
            <person name="Sequeira M."/>
            <person name="Ribeiro J.M."/>
        </authorList>
    </citation>
    <scope>NUCLEOTIDE SEQUENCE</scope>
</reference>